<organism evidence="10 11">
    <name type="scientific">Enterococcus lemanii</name>
    <dbReference type="NCBI Taxonomy" id="1159752"/>
    <lineage>
        <taxon>Bacteria</taxon>
        <taxon>Bacillati</taxon>
        <taxon>Bacillota</taxon>
        <taxon>Bacilli</taxon>
        <taxon>Lactobacillales</taxon>
        <taxon>Enterococcaceae</taxon>
        <taxon>Enterococcus</taxon>
    </lineage>
</organism>
<feature type="transmembrane region" description="Helical" evidence="7">
    <location>
        <begin position="158"/>
        <end position="189"/>
    </location>
</feature>
<reference evidence="11" key="1">
    <citation type="journal article" date="2019" name="Int. J. Syst. Evol. Microbiol.">
        <title>The Global Catalogue of Microorganisms (GCM) 10K type strain sequencing project: providing services to taxonomists for standard genome sequencing and annotation.</title>
        <authorList>
            <consortium name="The Broad Institute Genomics Platform"/>
            <consortium name="The Broad Institute Genome Sequencing Center for Infectious Disease"/>
            <person name="Wu L."/>
            <person name="Ma J."/>
        </authorList>
    </citation>
    <scope>NUCLEOTIDE SEQUENCE [LARGE SCALE GENOMIC DNA]</scope>
    <source>
        <strain evidence="11">CGMCC 1.19032</strain>
    </source>
</reference>
<dbReference type="SUPFAM" id="SSF90123">
    <property type="entry name" value="ABC transporter transmembrane region"/>
    <property type="match status" value="1"/>
</dbReference>
<dbReference type="PANTHER" id="PTHR24221">
    <property type="entry name" value="ATP-BINDING CASSETTE SUB-FAMILY B"/>
    <property type="match status" value="1"/>
</dbReference>
<keyword evidence="3" id="KW-0547">Nucleotide-binding</keyword>
<dbReference type="GO" id="GO:0005524">
    <property type="term" value="F:ATP binding"/>
    <property type="evidence" value="ECO:0007669"/>
    <property type="project" value="UniProtKB-KW"/>
</dbReference>
<dbReference type="Proteomes" id="UP001595969">
    <property type="component" value="Unassembled WGS sequence"/>
</dbReference>
<dbReference type="InterPro" id="IPR027417">
    <property type="entry name" value="P-loop_NTPase"/>
</dbReference>
<sequence>MRKEDPIKPRYTMKENSRYMFQLAWQQRKSVIFIMLSITFLSVIVQLLELFITPILLQQIEMKASLYTFIKWLILFVLLLMSTKGGLAYLKTNTLLGRLNIRIYLISQLSQKMQQTSYPNLEDTRFLEKYESANYSVMTNGSATEIFWETMSKIIQNFFIFVIYLFLLSHLDITLALLVGVTAVCSFFYHQRKNKQAQLSRFAEEKLMKELNYIQQKGEDFSYAKDIRLFQQKNWLKEIYQTAFSNYQKLMLKKESYYLQANLADIGLNFVRNGIVYAYLLYLSMSQSWLVSEFLLYFLAISGFSQGIQMILTEMSNLNKYSLDINHLRDFLETEELFLFEEGKSLTADKHQSYEISLRGLSFTYPGAKKATFEDLNLTFHAGESVAIVGLNGAGKTTLVKIICGFLDPTHGEVLLNGINIKEYNRRDYYRLFSAVFQQFSVIETTILENITQGENPIQFEKAKDCIQLAGLQPMIERLPQGLSTLLGKKVYEKGIELSGGQIQRLMLARALYKEAPMLVLDEPTAALDPIAENDIYQKYHQLTKGHLAIFISHRLASTRFCDRVLYIEEGKVIEEGTHEDLMQKNGKYKALFEVQSKYYQEEVEVDGEVKNESITDA</sequence>
<comment type="caution">
    <text evidence="10">The sequence shown here is derived from an EMBL/GenBank/DDBJ whole genome shotgun (WGS) entry which is preliminary data.</text>
</comment>
<dbReference type="PROSITE" id="PS00211">
    <property type="entry name" value="ABC_TRANSPORTER_1"/>
    <property type="match status" value="1"/>
</dbReference>
<feature type="domain" description="ABC transporter" evidence="8">
    <location>
        <begin position="356"/>
        <end position="595"/>
    </location>
</feature>
<dbReference type="SMART" id="SM00382">
    <property type="entry name" value="AAA"/>
    <property type="match status" value="1"/>
</dbReference>
<dbReference type="InterPro" id="IPR036640">
    <property type="entry name" value="ABC1_TM_sf"/>
</dbReference>
<dbReference type="InterPro" id="IPR011527">
    <property type="entry name" value="ABC1_TM_dom"/>
</dbReference>
<feature type="transmembrane region" description="Helical" evidence="7">
    <location>
        <begin position="69"/>
        <end position="90"/>
    </location>
</feature>
<feature type="transmembrane region" description="Helical" evidence="7">
    <location>
        <begin position="31"/>
        <end position="57"/>
    </location>
</feature>
<comment type="subcellular location">
    <subcellularLocation>
        <location evidence="1">Cell membrane</location>
        <topology evidence="1">Multi-pass membrane protein</topology>
    </subcellularLocation>
</comment>
<keyword evidence="2 7" id="KW-0812">Transmembrane</keyword>
<keyword evidence="11" id="KW-1185">Reference proteome</keyword>
<dbReference type="InterPro" id="IPR039421">
    <property type="entry name" value="Type_1_exporter"/>
</dbReference>
<evidence type="ECO:0000313" key="10">
    <source>
        <dbReference type="EMBL" id="MFC4720076.1"/>
    </source>
</evidence>
<keyword evidence="6 7" id="KW-0472">Membrane</keyword>
<evidence type="ECO:0000313" key="11">
    <source>
        <dbReference type="Proteomes" id="UP001595969"/>
    </source>
</evidence>
<evidence type="ECO:0000256" key="3">
    <source>
        <dbReference type="ARBA" id="ARBA00022741"/>
    </source>
</evidence>
<evidence type="ECO:0000256" key="6">
    <source>
        <dbReference type="ARBA" id="ARBA00023136"/>
    </source>
</evidence>
<proteinExistence type="predicted"/>
<evidence type="ECO:0000256" key="2">
    <source>
        <dbReference type="ARBA" id="ARBA00022692"/>
    </source>
</evidence>
<evidence type="ECO:0000256" key="4">
    <source>
        <dbReference type="ARBA" id="ARBA00022840"/>
    </source>
</evidence>
<dbReference type="PANTHER" id="PTHR24221:SF646">
    <property type="entry name" value="HAEMOLYSIN SECRETION ATP-BINDING PROTEIN"/>
    <property type="match status" value="1"/>
</dbReference>
<evidence type="ECO:0000256" key="1">
    <source>
        <dbReference type="ARBA" id="ARBA00004651"/>
    </source>
</evidence>
<gene>
    <name evidence="10" type="ORF">ACFO5I_10090</name>
</gene>
<evidence type="ECO:0000256" key="5">
    <source>
        <dbReference type="ARBA" id="ARBA00022989"/>
    </source>
</evidence>
<dbReference type="EMBL" id="JBHSGS010000055">
    <property type="protein sequence ID" value="MFC4720076.1"/>
    <property type="molecule type" value="Genomic_DNA"/>
</dbReference>
<protein>
    <submittedName>
        <fullName evidence="10">ABC transporter ATP-binding protein</fullName>
    </submittedName>
</protein>
<keyword evidence="5 7" id="KW-1133">Transmembrane helix</keyword>
<accession>A0ABV9MVQ5</accession>
<evidence type="ECO:0000259" key="8">
    <source>
        <dbReference type="PROSITE" id="PS50893"/>
    </source>
</evidence>
<dbReference type="RefSeq" id="WP_204654504.1">
    <property type="nucleotide sequence ID" value="NZ_JAFBFD010000029.1"/>
</dbReference>
<evidence type="ECO:0000259" key="9">
    <source>
        <dbReference type="PROSITE" id="PS50929"/>
    </source>
</evidence>
<dbReference type="Pfam" id="PF00005">
    <property type="entry name" value="ABC_tran"/>
    <property type="match status" value="1"/>
</dbReference>
<dbReference type="PROSITE" id="PS50893">
    <property type="entry name" value="ABC_TRANSPORTER_2"/>
    <property type="match status" value="1"/>
</dbReference>
<dbReference type="InterPro" id="IPR003593">
    <property type="entry name" value="AAA+_ATPase"/>
</dbReference>
<dbReference type="InterPro" id="IPR017871">
    <property type="entry name" value="ABC_transporter-like_CS"/>
</dbReference>
<dbReference type="SUPFAM" id="SSF52540">
    <property type="entry name" value="P-loop containing nucleoside triphosphate hydrolases"/>
    <property type="match status" value="1"/>
</dbReference>
<evidence type="ECO:0000256" key="7">
    <source>
        <dbReference type="SAM" id="Phobius"/>
    </source>
</evidence>
<dbReference type="Gene3D" id="1.20.1560.10">
    <property type="entry name" value="ABC transporter type 1, transmembrane domain"/>
    <property type="match status" value="1"/>
</dbReference>
<dbReference type="Gene3D" id="3.40.50.300">
    <property type="entry name" value="P-loop containing nucleotide triphosphate hydrolases"/>
    <property type="match status" value="1"/>
</dbReference>
<keyword evidence="4 10" id="KW-0067">ATP-binding</keyword>
<dbReference type="CDD" id="cd03228">
    <property type="entry name" value="ABCC_MRP_Like"/>
    <property type="match status" value="1"/>
</dbReference>
<name>A0ABV9MVQ5_9ENTE</name>
<dbReference type="InterPro" id="IPR003439">
    <property type="entry name" value="ABC_transporter-like_ATP-bd"/>
</dbReference>
<dbReference type="PROSITE" id="PS50929">
    <property type="entry name" value="ABC_TM1F"/>
    <property type="match status" value="1"/>
</dbReference>
<feature type="domain" description="ABC transmembrane type-1" evidence="9">
    <location>
        <begin position="145"/>
        <end position="320"/>
    </location>
</feature>